<protein>
    <submittedName>
        <fullName evidence="1">Uncharacterized protein</fullName>
    </submittedName>
</protein>
<accession>A0AAD5Q4Z5</accession>
<dbReference type="Proteomes" id="UP001209570">
    <property type="component" value="Unassembled WGS sequence"/>
</dbReference>
<proteinExistence type="predicted"/>
<reference evidence="1" key="1">
    <citation type="submission" date="2021-12" db="EMBL/GenBank/DDBJ databases">
        <title>Prjna785345.</title>
        <authorList>
            <person name="Rujirawat T."/>
            <person name="Krajaejun T."/>
        </authorList>
    </citation>
    <scope>NUCLEOTIDE SEQUENCE</scope>
    <source>
        <strain evidence="1">Pi057C3</strain>
    </source>
</reference>
<evidence type="ECO:0000313" key="1">
    <source>
        <dbReference type="EMBL" id="KAJ0391324.1"/>
    </source>
</evidence>
<comment type="caution">
    <text evidence="1">The sequence shown here is derived from an EMBL/GenBank/DDBJ whole genome shotgun (WGS) entry which is preliminary data.</text>
</comment>
<dbReference type="AlphaFoldDB" id="A0AAD5Q4Z5"/>
<dbReference type="EMBL" id="JAKCXM010001119">
    <property type="protein sequence ID" value="KAJ0391324.1"/>
    <property type="molecule type" value="Genomic_DNA"/>
</dbReference>
<dbReference type="InterPro" id="IPR046450">
    <property type="entry name" value="PA_dom_sf"/>
</dbReference>
<gene>
    <name evidence="1" type="ORF">P43SY_010497</name>
</gene>
<dbReference type="SUPFAM" id="SSF52025">
    <property type="entry name" value="PA domain"/>
    <property type="match status" value="1"/>
</dbReference>
<dbReference type="Gene3D" id="3.50.30.30">
    <property type="match status" value="1"/>
</dbReference>
<organism evidence="1 2">
    <name type="scientific">Pythium insidiosum</name>
    <name type="common">Pythiosis disease agent</name>
    <dbReference type="NCBI Taxonomy" id="114742"/>
    <lineage>
        <taxon>Eukaryota</taxon>
        <taxon>Sar</taxon>
        <taxon>Stramenopiles</taxon>
        <taxon>Oomycota</taxon>
        <taxon>Peronosporomycetes</taxon>
        <taxon>Pythiales</taxon>
        <taxon>Pythiaceae</taxon>
        <taxon>Pythium</taxon>
    </lineage>
</organism>
<evidence type="ECO:0000313" key="2">
    <source>
        <dbReference type="Proteomes" id="UP001209570"/>
    </source>
</evidence>
<keyword evidence="2" id="KW-1185">Reference proteome</keyword>
<sequence>MWEVVKAALPEAPAEELSSVCQGSLTPYLAYASSGNLTELIVHVNHSTAQHIQWLADTNVKLEAKIAPFASAGSSSQSSAARSTC</sequence>
<name>A0AAD5Q4Z5_PYTIN</name>